<dbReference type="EMBL" id="JAVAIM010000001">
    <property type="protein sequence ID" value="MDP4575160.1"/>
    <property type="molecule type" value="Genomic_DNA"/>
</dbReference>
<accession>A0ABT9HPU0</accession>
<dbReference type="Proteomes" id="UP001240639">
    <property type="component" value="Unassembled WGS sequence"/>
</dbReference>
<dbReference type="GO" id="GO:0016746">
    <property type="term" value="F:acyltransferase activity"/>
    <property type="evidence" value="ECO:0007669"/>
    <property type="project" value="UniProtKB-KW"/>
</dbReference>
<proteinExistence type="predicted"/>
<keyword evidence="2" id="KW-0012">Acyltransferase</keyword>
<evidence type="ECO:0000313" key="2">
    <source>
        <dbReference type="EMBL" id="MDP4575160.1"/>
    </source>
</evidence>
<organism evidence="2 3">
    <name type="scientific">Qipengyuania profundimaris</name>
    <dbReference type="NCBI Taxonomy" id="3067652"/>
    <lineage>
        <taxon>Bacteria</taxon>
        <taxon>Pseudomonadati</taxon>
        <taxon>Pseudomonadota</taxon>
        <taxon>Alphaproteobacteria</taxon>
        <taxon>Sphingomonadales</taxon>
        <taxon>Erythrobacteraceae</taxon>
        <taxon>Qipengyuania</taxon>
    </lineage>
</organism>
<dbReference type="InterPro" id="IPR052564">
    <property type="entry name" value="N-acetyltrans/Recomb-assoc"/>
</dbReference>
<dbReference type="PROSITE" id="PS51186">
    <property type="entry name" value="GNAT"/>
    <property type="match status" value="1"/>
</dbReference>
<dbReference type="Gene3D" id="3.40.630.30">
    <property type="match status" value="1"/>
</dbReference>
<evidence type="ECO:0000259" key="1">
    <source>
        <dbReference type="PROSITE" id="PS51186"/>
    </source>
</evidence>
<sequence>MAYAIRSYRDEDAGTVAAVCAAAIEAIGPRAYSAEQVAAWRARHPGPQRYRDVVANGAQILVATDEQDRPVAYALLERNGHLDHLYCHPDHTRRGLADLLLAEAEVMARDWGAERLYTEASDLARPVFERVGYEVMHKREFAIDGVPIHNWAMEKPLS</sequence>
<dbReference type="SUPFAM" id="SSF55729">
    <property type="entry name" value="Acyl-CoA N-acyltransferases (Nat)"/>
    <property type="match status" value="1"/>
</dbReference>
<keyword evidence="2" id="KW-0808">Transferase</keyword>
<reference evidence="2 3" key="1">
    <citation type="submission" date="2023-08" db="EMBL/GenBank/DDBJ databases">
        <title>genomic of G39.</title>
        <authorList>
            <person name="Wang Y."/>
        </authorList>
    </citation>
    <scope>NUCLEOTIDE SEQUENCE [LARGE SCALE GENOMIC DNA]</scope>
    <source>
        <strain evidence="2 3">G39</strain>
    </source>
</reference>
<dbReference type="PANTHER" id="PTHR43451">
    <property type="entry name" value="ACETYLTRANSFERASE (GNAT) FAMILY PROTEIN"/>
    <property type="match status" value="1"/>
</dbReference>
<evidence type="ECO:0000313" key="3">
    <source>
        <dbReference type="Proteomes" id="UP001240639"/>
    </source>
</evidence>
<dbReference type="InterPro" id="IPR016181">
    <property type="entry name" value="Acyl_CoA_acyltransferase"/>
</dbReference>
<name>A0ABT9HPU0_9SPHN</name>
<dbReference type="EC" id="2.3.1.-" evidence="2"/>
<feature type="domain" description="N-acetyltransferase" evidence="1">
    <location>
        <begin position="3"/>
        <end position="158"/>
    </location>
</feature>
<gene>
    <name evidence="2" type="ORF">Q9K02_08440</name>
</gene>
<dbReference type="CDD" id="cd04301">
    <property type="entry name" value="NAT_SF"/>
    <property type="match status" value="1"/>
</dbReference>
<protein>
    <submittedName>
        <fullName evidence="2">GNAT family N-acetyltransferase</fullName>
        <ecNumber evidence="2">2.3.1.-</ecNumber>
    </submittedName>
</protein>
<comment type="caution">
    <text evidence="2">The sequence shown here is derived from an EMBL/GenBank/DDBJ whole genome shotgun (WGS) entry which is preliminary data.</text>
</comment>
<dbReference type="InterPro" id="IPR000182">
    <property type="entry name" value="GNAT_dom"/>
</dbReference>
<dbReference type="PANTHER" id="PTHR43451:SF1">
    <property type="entry name" value="ACETYLTRANSFERASE"/>
    <property type="match status" value="1"/>
</dbReference>
<dbReference type="Pfam" id="PF13673">
    <property type="entry name" value="Acetyltransf_10"/>
    <property type="match status" value="1"/>
</dbReference>
<dbReference type="RefSeq" id="WP_305932491.1">
    <property type="nucleotide sequence ID" value="NZ_JAVAIM010000001.1"/>
</dbReference>
<keyword evidence="3" id="KW-1185">Reference proteome</keyword>